<keyword evidence="2" id="KW-1185">Reference proteome</keyword>
<gene>
    <name evidence="1" type="ORF">EYF80_020441</name>
</gene>
<reference evidence="1 2" key="1">
    <citation type="submission" date="2019-03" db="EMBL/GenBank/DDBJ databases">
        <title>First draft genome of Liparis tanakae, snailfish: a comprehensive survey of snailfish specific genes.</title>
        <authorList>
            <person name="Kim W."/>
            <person name="Song I."/>
            <person name="Jeong J.-H."/>
            <person name="Kim D."/>
            <person name="Kim S."/>
            <person name="Ryu S."/>
            <person name="Song J.Y."/>
            <person name="Lee S.K."/>
        </authorList>
    </citation>
    <scope>NUCLEOTIDE SEQUENCE [LARGE SCALE GENOMIC DNA]</scope>
    <source>
        <tissue evidence="1">Muscle</tissue>
    </source>
</reference>
<evidence type="ECO:0000313" key="2">
    <source>
        <dbReference type="Proteomes" id="UP000314294"/>
    </source>
</evidence>
<protein>
    <submittedName>
        <fullName evidence="1">Uncharacterized protein</fullName>
    </submittedName>
</protein>
<dbReference type="AlphaFoldDB" id="A0A4Z2HUG7"/>
<name>A0A4Z2HUG7_9TELE</name>
<proteinExistence type="predicted"/>
<accession>A0A4Z2HUG7</accession>
<dbReference type="Proteomes" id="UP000314294">
    <property type="component" value="Unassembled WGS sequence"/>
</dbReference>
<comment type="caution">
    <text evidence="1">The sequence shown here is derived from an EMBL/GenBank/DDBJ whole genome shotgun (WGS) entry which is preliminary data.</text>
</comment>
<evidence type="ECO:0000313" key="1">
    <source>
        <dbReference type="EMBL" id="TNN69290.1"/>
    </source>
</evidence>
<organism evidence="1 2">
    <name type="scientific">Liparis tanakae</name>
    <name type="common">Tanaka's snailfish</name>
    <dbReference type="NCBI Taxonomy" id="230148"/>
    <lineage>
        <taxon>Eukaryota</taxon>
        <taxon>Metazoa</taxon>
        <taxon>Chordata</taxon>
        <taxon>Craniata</taxon>
        <taxon>Vertebrata</taxon>
        <taxon>Euteleostomi</taxon>
        <taxon>Actinopterygii</taxon>
        <taxon>Neopterygii</taxon>
        <taxon>Teleostei</taxon>
        <taxon>Neoteleostei</taxon>
        <taxon>Acanthomorphata</taxon>
        <taxon>Eupercaria</taxon>
        <taxon>Perciformes</taxon>
        <taxon>Cottioidei</taxon>
        <taxon>Cottales</taxon>
        <taxon>Liparidae</taxon>
        <taxon>Liparis</taxon>
    </lineage>
</organism>
<dbReference type="EMBL" id="SRLO01000177">
    <property type="protein sequence ID" value="TNN69290.1"/>
    <property type="molecule type" value="Genomic_DNA"/>
</dbReference>
<sequence>MLWRDGEGEGIGVMETGVRRPSIMVVMLWGMSAASLHWSCQLFSFAVSMSLASTPEIHAVIPRSPDMNFSF</sequence>